<sequence length="68" mass="7039">MASTDPFRAGSGKSVSEQAVNTVCPEQEGLHNAQAFPAKVTEAWMAAITPDDSSSRPQPVTPAADPSP</sequence>
<proteinExistence type="predicted"/>
<gene>
    <name evidence="2" type="ORF">P7K49_036965</name>
</gene>
<evidence type="ECO:0000313" key="2">
    <source>
        <dbReference type="EMBL" id="KAK2085665.1"/>
    </source>
</evidence>
<dbReference type="EMBL" id="JASSZA010000021">
    <property type="protein sequence ID" value="KAK2085665.1"/>
    <property type="molecule type" value="Genomic_DNA"/>
</dbReference>
<feature type="region of interest" description="Disordered" evidence="1">
    <location>
        <begin position="47"/>
        <end position="68"/>
    </location>
</feature>
<reference evidence="2 3" key="1">
    <citation type="submission" date="2023-05" db="EMBL/GenBank/DDBJ databases">
        <title>B98-5 Cell Line De Novo Hybrid Assembly: An Optical Mapping Approach.</title>
        <authorList>
            <person name="Kananen K."/>
            <person name="Auerbach J.A."/>
            <person name="Kautto E."/>
            <person name="Blachly J.S."/>
        </authorList>
    </citation>
    <scope>NUCLEOTIDE SEQUENCE [LARGE SCALE GENOMIC DNA]</scope>
    <source>
        <strain evidence="2">B95-8</strain>
        <tissue evidence="2">Cell line</tissue>
    </source>
</reference>
<dbReference type="Proteomes" id="UP001266305">
    <property type="component" value="Unassembled WGS sequence"/>
</dbReference>
<comment type="caution">
    <text evidence="2">The sequence shown here is derived from an EMBL/GenBank/DDBJ whole genome shotgun (WGS) entry which is preliminary data.</text>
</comment>
<feature type="region of interest" description="Disordered" evidence="1">
    <location>
        <begin position="1"/>
        <end position="22"/>
    </location>
</feature>
<protein>
    <submittedName>
        <fullName evidence="2">Uncharacterized protein</fullName>
    </submittedName>
</protein>
<accession>A0ABQ9TM73</accession>
<keyword evidence="3" id="KW-1185">Reference proteome</keyword>
<name>A0ABQ9TM73_SAGOE</name>
<evidence type="ECO:0000313" key="3">
    <source>
        <dbReference type="Proteomes" id="UP001266305"/>
    </source>
</evidence>
<evidence type="ECO:0000256" key="1">
    <source>
        <dbReference type="SAM" id="MobiDB-lite"/>
    </source>
</evidence>
<organism evidence="2 3">
    <name type="scientific">Saguinus oedipus</name>
    <name type="common">Cotton-top tamarin</name>
    <name type="synonym">Oedipomidas oedipus</name>
    <dbReference type="NCBI Taxonomy" id="9490"/>
    <lineage>
        <taxon>Eukaryota</taxon>
        <taxon>Metazoa</taxon>
        <taxon>Chordata</taxon>
        <taxon>Craniata</taxon>
        <taxon>Vertebrata</taxon>
        <taxon>Euteleostomi</taxon>
        <taxon>Mammalia</taxon>
        <taxon>Eutheria</taxon>
        <taxon>Euarchontoglires</taxon>
        <taxon>Primates</taxon>
        <taxon>Haplorrhini</taxon>
        <taxon>Platyrrhini</taxon>
        <taxon>Cebidae</taxon>
        <taxon>Callitrichinae</taxon>
        <taxon>Saguinus</taxon>
    </lineage>
</organism>